<protein>
    <submittedName>
        <fullName evidence="2">Ricin B lectin</fullName>
    </submittedName>
</protein>
<comment type="caution">
    <text evidence="2">The sequence shown here is derived from an EMBL/GenBank/DDBJ whole genome shotgun (WGS) entry which is preliminary data.</text>
</comment>
<reference evidence="2 3" key="1">
    <citation type="submission" date="2016-10" db="EMBL/GenBank/DDBJ databases">
        <title>Genome sequencing of Aspergillus oryzae BCC7051.</title>
        <authorList>
            <person name="Thammarongtham C."/>
            <person name="Vorapreeda T."/>
            <person name="Nookaew I."/>
            <person name="Srisuk T."/>
            <person name="Land M."/>
            <person name="Jeennor S."/>
            <person name="Laoteng K."/>
        </authorList>
    </citation>
    <scope>NUCLEOTIDE SEQUENCE [LARGE SCALE GENOMIC DNA]</scope>
    <source>
        <strain evidence="2 3">BCC7051</strain>
    </source>
</reference>
<proteinExistence type="predicted"/>
<dbReference type="OMA" id="GNGAFYI"/>
<evidence type="ECO:0000313" key="3">
    <source>
        <dbReference type="Proteomes" id="UP000190312"/>
    </source>
</evidence>
<dbReference type="Gene3D" id="2.80.10.50">
    <property type="match status" value="1"/>
</dbReference>
<gene>
    <name evidence="2" type="ORF">OAory_01027460</name>
</gene>
<name>A0A1S9DYM0_ASPOZ</name>
<dbReference type="SUPFAM" id="SSF50370">
    <property type="entry name" value="Ricin B-like lectins"/>
    <property type="match status" value="1"/>
</dbReference>
<evidence type="ECO:0000259" key="1">
    <source>
        <dbReference type="Pfam" id="PF14200"/>
    </source>
</evidence>
<accession>A0A1S9DYM0</accession>
<sequence length="154" mass="17087">MSDLEPGAYIIVPRHVSNKRLDVDDVTDPDNVELQLYEPLTDREKADQVFVFAKCTESQYFIISIKNGTYLTATNDGEPITATVSSPMNKRIRWRIHPVGDGSGAFYISSVAFPGKVIDVAGGATDNHAEIIIYDHKDDGSENQQFFLTHPNNA</sequence>
<dbReference type="EMBL" id="MKZY01000001">
    <property type="protein sequence ID" value="OOO14151.1"/>
    <property type="molecule type" value="Genomic_DNA"/>
</dbReference>
<dbReference type="PROSITE" id="PS50231">
    <property type="entry name" value="RICIN_B_LECTIN"/>
    <property type="match status" value="1"/>
</dbReference>
<dbReference type="InterPro" id="IPR035992">
    <property type="entry name" value="Ricin_B-like_lectins"/>
</dbReference>
<feature type="domain" description="Ricin B lectin" evidence="1">
    <location>
        <begin position="47"/>
        <end position="134"/>
    </location>
</feature>
<dbReference type="OrthoDB" id="4476188at2759"/>
<dbReference type="InterPro" id="IPR000772">
    <property type="entry name" value="Ricin_B_lectin"/>
</dbReference>
<dbReference type="GO" id="GO:0030246">
    <property type="term" value="F:carbohydrate binding"/>
    <property type="evidence" value="ECO:0007669"/>
    <property type="project" value="UniProtKB-KW"/>
</dbReference>
<dbReference type="CDD" id="cd23426">
    <property type="entry name" value="beta-trefoil_Ricin_SSA"/>
    <property type="match status" value="1"/>
</dbReference>
<dbReference type="Proteomes" id="UP000190312">
    <property type="component" value="Unassembled WGS sequence"/>
</dbReference>
<keyword evidence="2" id="KW-0430">Lectin</keyword>
<organism evidence="2 3">
    <name type="scientific">Aspergillus oryzae</name>
    <name type="common">Yellow koji mold</name>
    <dbReference type="NCBI Taxonomy" id="5062"/>
    <lineage>
        <taxon>Eukaryota</taxon>
        <taxon>Fungi</taxon>
        <taxon>Dikarya</taxon>
        <taxon>Ascomycota</taxon>
        <taxon>Pezizomycotina</taxon>
        <taxon>Eurotiomycetes</taxon>
        <taxon>Eurotiomycetidae</taxon>
        <taxon>Eurotiales</taxon>
        <taxon>Aspergillaceae</taxon>
        <taxon>Aspergillus</taxon>
        <taxon>Aspergillus subgen. Circumdati</taxon>
    </lineage>
</organism>
<dbReference type="VEuPathDB" id="FungiDB:AO090023000582"/>
<evidence type="ECO:0000313" key="2">
    <source>
        <dbReference type="EMBL" id="OOO14151.1"/>
    </source>
</evidence>
<dbReference type="Pfam" id="PF14200">
    <property type="entry name" value="RicinB_lectin_2"/>
    <property type="match status" value="1"/>
</dbReference>
<dbReference type="AlphaFoldDB" id="A0A1S9DYM0"/>